<evidence type="ECO:0000259" key="1">
    <source>
        <dbReference type="PROSITE" id="PS51819"/>
    </source>
</evidence>
<dbReference type="InterPro" id="IPR037523">
    <property type="entry name" value="VOC_core"/>
</dbReference>
<feature type="domain" description="VOC" evidence="1">
    <location>
        <begin position="11"/>
        <end position="124"/>
    </location>
</feature>
<dbReference type="CDD" id="cd07247">
    <property type="entry name" value="SgaA_N_like"/>
    <property type="match status" value="1"/>
</dbReference>
<accession>A0ABY4L0D8</accession>
<proteinExistence type="predicted"/>
<keyword evidence="3" id="KW-1185">Reference proteome</keyword>
<dbReference type="Gene3D" id="3.10.180.10">
    <property type="entry name" value="2,3-Dihydroxybiphenyl 1,2-Dioxygenase, domain 1"/>
    <property type="match status" value="2"/>
</dbReference>
<sequence length="251" mass="25837">MTHSIAYAPGAPAWLDLPVRDLAAAQRFYATVLGWEFTDDGGPYRTARLDGRRVAALYEPADGAPSAERPAWTVYLATGDLDAALTAVRDAGGTVVTGRDDIPGFGSTAVVQDPAGTVCAFWQGTGLAGSEISGVPGAPAWAEVASPAPATADFFAAVFGLTAERLPGIDFTSLAHDGAPVFGVYGGGDRVRHGTGAWLPYFAVADTDKTAALAEQEGGTVLRAPADSPYGRWAMLTDPAGAHFAVARPAD</sequence>
<dbReference type="InterPro" id="IPR004360">
    <property type="entry name" value="Glyas_Fos-R_dOase_dom"/>
</dbReference>
<dbReference type="SUPFAM" id="SSF54593">
    <property type="entry name" value="Glyoxalase/Bleomycin resistance protein/Dihydroxybiphenyl dioxygenase"/>
    <property type="match status" value="2"/>
</dbReference>
<dbReference type="PROSITE" id="PS51819">
    <property type="entry name" value="VOC"/>
    <property type="match status" value="1"/>
</dbReference>
<dbReference type="PANTHER" id="PTHR33993:SF14">
    <property type="entry name" value="GB|AAF24581.1"/>
    <property type="match status" value="1"/>
</dbReference>
<dbReference type="PANTHER" id="PTHR33993">
    <property type="entry name" value="GLYOXALASE-RELATED"/>
    <property type="match status" value="1"/>
</dbReference>
<protein>
    <submittedName>
        <fullName evidence="2">VOC family protein</fullName>
    </submittedName>
</protein>
<evidence type="ECO:0000313" key="3">
    <source>
        <dbReference type="Proteomes" id="UP000832041"/>
    </source>
</evidence>
<name>A0ABY4L0D8_THEAE</name>
<gene>
    <name evidence="2" type="ORF">FOF52_00610</name>
</gene>
<organism evidence="2 3">
    <name type="scientific">Thermobifida alba</name>
    <name type="common">Thermomonospora alba</name>
    <dbReference type="NCBI Taxonomy" id="53522"/>
    <lineage>
        <taxon>Bacteria</taxon>
        <taxon>Bacillati</taxon>
        <taxon>Actinomycetota</taxon>
        <taxon>Actinomycetes</taxon>
        <taxon>Streptosporangiales</taxon>
        <taxon>Nocardiopsidaceae</taxon>
        <taxon>Thermobifida</taxon>
    </lineage>
</organism>
<evidence type="ECO:0000313" key="2">
    <source>
        <dbReference type="EMBL" id="UPT19655.1"/>
    </source>
</evidence>
<dbReference type="InterPro" id="IPR052164">
    <property type="entry name" value="Anthracycline_SecMetBiosynth"/>
</dbReference>
<dbReference type="RefSeq" id="WP_248591876.1">
    <property type="nucleotide sequence ID" value="NZ_BAABEB010000001.1"/>
</dbReference>
<dbReference type="EMBL" id="CP051627">
    <property type="protein sequence ID" value="UPT19655.1"/>
    <property type="molecule type" value="Genomic_DNA"/>
</dbReference>
<dbReference type="InterPro" id="IPR029068">
    <property type="entry name" value="Glyas_Bleomycin-R_OHBP_Dase"/>
</dbReference>
<reference evidence="2 3" key="1">
    <citation type="submission" date="2020-04" db="EMBL/GenBank/DDBJ databases">
        <title>Thermobifida alba genome sequencing and assembly.</title>
        <authorList>
            <person name="Luzics S."/>
            <person name="Horvath B."/>
            <person name="Nagy I."/>
            <person name="Toth A."/>
            <person name="Nagy I."/>
            <person name="Kukolya J."/>
        </authorList>
    </citation>
    <scope>NUCLEOTIDE SEQUENCE [LARGE SCALE GENOMIC DNA]</scope>
    <source>
        <strain evidence="2 3">DSM 43795</strain>
    </source>
</reference>
<dbReference type="Pfam" id="PF00903">
    <property type="entry name" value="Glyoxalase"/>
    <property type="match status" value="1"/>
</dbReference>
<dbReference type="Proteomes" id="UP000832041">
    <property type="component" value="Chromosome"/>
</dbReference>